<dbReference type="GO" id="GO:0016787">
    <property type="term" value="F:hydrolase activity"/>
    <property type="evidence" value="ECO:0007669"/>
    <property type="project" value="UniProtKB-KW"/>
</dbReference>
<dbReference type="PANTHER" id="PTHR48081">
    <property type="entry name" value="AB HYDROLASE SUPERFAMILY PROTEIN C4A8.06C"/>
    <property type="match status" value="1"/>
</dbReference>
<organism evidence="3 4">
    <name type="scientific">Microlunatus ginsengisoli</name>
    <dbReference type="NCBI Taxonomy" id="363863"/>
    <lineage>
        <taxon>Bacteria</taxon>
        <taxon>Bacillati</taxon>
        <taxon>Actinomycetota</taxon>
        <taxon>Actinomycetes</taxon>
        <taxon>Propionibacteriales</taxon>
        <taxon>Propionibacteriaceae</taxon>
        <taxon>Microlunatus</taxon>
    </lineage>
</organism>
<dbReference type="RefSeq" id="WP_344804014.1">
    <property type="nucleotide sequence ID" value="NZ_BAABAB010000014.1"/>
</dbReference>
<evidence type="ECO:0000256" key="1">
    <source>
        <dbReference type="ARBA" id="ARBA00022801"/>
    </source>
</evidence>
<dbReference type="SUPFAM" id="SSF53474">
    <property type="entry name" value="alpha/beta-Hydrolases"/>
    <property type="match status" value="1"/>
</dbReference>
<dbReference type="InterPro" id="IPR049492">
    <property type="entry name" value="BD-FAE-like_dom"/>
</dbReference>
<comment type="caution">
    <text evidence="3">The sequence shown here is derived from an EMBL/GenBank/DDBJ whole genome shotgun (WGS) entry which is preliminary data.</text>
</comment>
<feature type="domain" description="BD-FAE-like" evidence="2">
    <location>
        <begin position="18"/>
        <end position="209"/>
    </location>
</feature>
<dbReference type="InterPro" id="IPR050300">
    <property type="entry name" value="GDXG_lipolytic_enzyme"/>
</dbReference>
<evidence type="ECO:0000313" key="4">
    <source>
        <dbReference type="Proteomes" id="UP001501490"/>
    </source>
</evidence>
<proteinExistence type="predicted"/>
<dbReference type="Proteomes" id="UP001501490">
    <property type="component" value="Unassembled WGS sequence"/>
</dbReference>
<gene>
    <name evidence="3" type="ORF">GCM10022236_20230</name>
</gene>
<keyword evidence="1 3" id="KW-0378">Hydrolase</keyword>
<dbReference type="EMBL" id="BAABAB010000014">
    <property type="protein sequence ID" value="GAA3617934.1"/>
    <property type="molecule type" value="Genomic_DNA"/>
</dbReference>
<dbReference type="Pfam" id="PF20434">
    <property type="entry name" value="BD-FAE"/>
    <property type="match status" value="1"/>
</dbReference>
<reference evidence="4" key="1">
    <citation type="journal article" date="2019" name="Int. J. Syst. Evol. Microbiol.">
        <title>The Global Catalogue of Microorganisms (GCM) 10K type strain sequencing project: providing services to taxonomists for standard genome sequencing and annotation.</title>
        <authorList>
            <consortium name="The Broad Institute Genomics Platform"/>
            <consortium name="The Broad Institute Genome Sequencing Center for Infectious Disease"/>
            <person name="Wu L."/>
            <person name="Ma J."/>
        </authorList>
    </citation>
    <scope>NUCLEOTIDE SEQUENCE [LARGE SCALE GENOMIC DNA]</scope>
    <source>
        <strain evidence="4">JCM 16929</strain>
    </source>
</reference>
<accession>A0ABP6ZUS2</accession>
<name>A0ABP6ZUS2_9ACTN</name>
<dbReference type="PANTHER" id="PTHR48081:SF33">
    <property type="entry name" value="KYNURENINE FORMAMIDASE"/>
    <property type="match status" value="1"/>
</dbReference>
<evidence type="ECO:0000259" key="2">
    <source>
        <dbReference type="Pfam" id="PF20434"/>
    </source>
</evidence>
<protein>
    <submittedName>
        <fullName evidence="3">Alpha/beta hydrolase</fullName>
    </submittedName>
</protein>
<dbReference type="Gene3D" id="3.40.50.1820">
    <property type="entry name" value="alpha/beta hydrolase"/>
    <property type="match status" value="1"/>
</dbReference>
<evidence type="ECO:0000313" key="3">
    <source>
        <dbReference type="EMBL" id="GAA3617934.1"/>
    </source>
</evidence>
<dbReference type="InterPro" id="IPR029058">
    <property type="entry name" value="AB_hydrolase_fold"/>
</dbReference>
<sequence length="254" mass="25897">MRTTYGPDPSQFGDLSVPAGSGPWPVVVVIHGGFWRARYDLTLGQPLAADLVRRGFAAWNIEYRRVGNGGGWPATLLDVAAAVDRLADLAGAAGPDGEALDLRRVIALGHSAGGHLAAWLAARPRLPAPFGPAAVRVTGVVSQAGVLDLEAARADRLGDGAIDAFMAGAAKPDWASASPIRLLPVGVPVVCVHGDADDTVPVAQSERFVAAARAAGDPARSMIIPGGDHFGVITPGDPGWAACAQAVEELAGGS</sequence>
<keyword evidence="4" id="KW-1185">Reference proteome</keyword>